<dbReference type="RefSeq" id="WP_242622850.1">
    <property type="nucleotide sequence ID" value="NZ_SHKL01000001.1"/>
</dbReference>
<evidence type="ECO:0000256" key="2">
    <source>
        <dbReference type="SAM" id="Phobius"/>
    </source>
</evidence>
<feature type="region of interest" description="Disordered" evidence="1">
    <location>
        <begin position="264"/>
        <end position="288"/>
    </location>
</feature>
<feature type="transmembrane region" description="Helical" evidence="2">
    <location>
        <begin position="77"/>
        <end position="98"/>
    </location>
</feature>
<gene>
    <name evidence="4" type="ORF">EV383_0394</name>
</gene>
<feature type="region of interest" description="Disordered" evidence="1">
    <location>
        <begin position="200"/>
        <end position="250"/>
    </location>
</feature>
<reference evidence="4 5" key="1">
    <citation type="submission" date="2019-02" db="EMBL/GenBank/DDBJ databases">
        <title>Sequencing the genomes of 1000 actinobacteria strains.</title>
        <authorList>
            <person name="Klenk H.-P."/>
        </authorList>
    </citation>
    <scope>NUCLEOTIDE SEQUENCE [LARGE SCALE GENOMIC DNA]</scope>
    <source>
        <strain evidence="4 5">DSM 45779</strain>
    </source>
</reference>
<feature type="transmembrane region" description="Helical" evidence="2">
    <location>
        <begin position="31"/>
        <end position="56"/>
    </location>
</feature>
<sequence>MTTTQWQTTGTAFPAPSPEPRPTNGRATAGFVLSIVGLVVGWLPIVGLLVVGPALGLSISGFLRSRDGRAATAGRSVAGIVMSVIGAVICVAMTVAVVNAAPVAPAPVAAPAPVVAPAPVLLPVPNVVGSGDVAARDILLRAGFTNVTLGPSTGSIAGVAAGTVTTQLPLAGAQASAGDPIVLGEASAPPLVAAPEPVVAPQSAPVTQEPAAVVDEPSADVDTRRPFVAAPRAASVPQSSLSGSSSSGGSAYYANCSAARAAGAAPLSTGDPGYSSKLDRDGDGIACE</sequence>
<dbReference type="SMART" id="SM00894">
    <property type="entry name" value="Excalibur"/>
    <property type="match status" value="1"/>
</dbReference>
<feature type="compositionally biased region" description="Low complexity" evidence="1">
    <location>
        <begin position="1"/>
        <end position="11"/>
    </location>
</feature>
<feature type="region of interest" description="Disordered" evidence="1">
    <location>
        <begin position="1"/>
        <end position="22"/>
    </location>
</feature>
<comment type="caution">
    <text evidence="4">The sequence shown here is derived from an EMBL/GenBank/DDBJ whole genome shotgun (WGS) entry which is preliminary data.</text>
</comment>
<keyword evidence="5" id="KW-1185">Reference proteome</keyword>
<feature type="domain" description="Excalibur calcium-binding" evidence="3">
    <location>
        <begin position="252"/>
        <end position="288"/>
    </location>
</feature>
<keyword evidence="2" id="KW-1133">Transmembrane helix</keyword>
<keyword evidence="2" id="KW-0472">Membrane</keyword>
<proteinExistence type="predicted"/>
<dbReference type="EMBL" id="SHKL01000001">
    <property type="protein sequence ID" value="RZT83585.1"/>
    <property type="molecule type" value="Genomic_DNA"/>
</dbReference>
<protein>
    <submittedName>
        <fullName evidence="4">Excalibur calcium-binding domain-containing protein</fullName>
    </submittedName>
</protein>
<evidence type="ECO:0000313" key="5">
    <source>
        <dbReference type="Proteomes" id="UP000291591"/>
    </source>
</evidence>
<dbReference type="InterPro" id="IPR008613">
    <property type="entry name" value="Excalibur_Ca-bd_domain"/>
</dbReference>
<evidence type="ECO:0000259" key="3">
    <source>
        <dbReference type="SMART" id="SM00894"/>
    </source>
</evidence>
<feature type="compositionally biased region" description="Basic and acidic residues" evidence="1">
    <location>
        <begin position="277"/>
        <end position="288"/>
    </location>
</feature>
<dbReference type="Proteomes" id="UP000291591">
    <property type="component" value="Unassembled WGS sequence"/>
</dbReference>
<feature type="compositionally biased region" description="Low complexity" evidence="1">
    <location>
        <begin position="233"/>
        <end position="250"/>
    </location>
</feature>
<name>A0A4Q7UPQ0_PSEST</name>
<dbReference type="AlphaFoldDB" id="A0A4Q7UPQ0"/>
<accession>A0A4Q7UPQ0</accession>
<organism evidence="4 5">
    <name type="scientific">Pseudonocardia sediminis</name>
    <dbReference type="NCBI Taxonomy" id="1397368"/>
    <lineage>
        <taxon>Bacteria</taxon>
        <taxon>Bacillati</taxon>
        <taxon>Actinomycetota</taxon>
        <taxon>Actinomycetes</taxon>
        <taxon>Pseudonocardiales</taxon>
        <taxon>Pseudonocardiaceae</taxon>
        <taxon>Pseudonocardia</taxon>
    </lineage>
</organism>
<evidence type="ECO:0000313" key="4">
    <source>
        <dbReference type="EMBL" id="RZT83585.1"/>
    </source>
</evidence>
<evidence type="ECO:0000256" key="1">
    <source>
        <dbReference type="SAM" id="MobiDB-lite"/>
    </source>
</evidence>
<dbReference type="Gene3D" id="3.30.10.20">
    <property type="match status" value="1"/>
</dbReference>
<keyword evidence="2" id="KW-0812">Transmembrane</keyword>
<dbReference type="Pfam" id="PF05901">
    <property type="entry name" value="Excalibur"/>
    <property type="match status" value="1"/>
</dbReference>